<dbReference type="GO" id="GO:0016887">
    <property type="term" value="F:ATP hydrolysis activity"/>
    <property type="evidence" value="ECO:0007669"/>
    <property type="project" value="InterPro"/>
</dbReference>
<organism evidence="3 4">
    <name type="scientific">Thiohalocapsa marina</name>
    <dbReference type="NCBI Taxonomy" id="424902"/>
    <lineage>
        <taxon>Bacteria</taxon>
        <taxon>Pseudomonadati</taxon>
        <taxon>Pseudomonadota</taxon>
        <taxon>Gammaproteobacteria</taxon>
        <taxon>Chromatiales</taxon>
        <taxon>Chromatiaceae</taxon>
        <taxon>Thiohalocapsa</taxon>
    </lineage>
</organism>
<dbReference type="NCBIfam" id="TIGR01420">
    <property type="entry name" value="pilT_fam"/>
    <property type="match status" value="1"/>
</dbReference>
<evidence type="ECO:0000259" key="2">
    <source>
        <dbReference type="Pfam" id="PF00437"/>
    </source>
</evidence>
<dbReference type="RefSeq" id="WP_150094887.1">
    <property type="nucleotide sequence ID" value="NZ_VWXX01000056.1"/>
</dbReference>
<feature type="domain" description="Bacterial type II secretion system protein E" evidence="2">
    <location>
        <begin position="6"/>
        <end position="278"/>
    </location>
</feature>
<dbReference type="Pfam" id="PF00437">
    <property type="entry name" value="T2SSE"/>
    <property type="match status" value="1"/>
</dbReference>
<dbReference type="InterPro" id="IPR027417">
    <property type="entry name" value="P-loop_NTPase"/>
</dbReference>
<name>A0A5M8FBL5_9GAMM</name>
<dbReference type="InterPro" id="IPR006321">
    <property type="entry name" value="PilT/PilU"/>
</dbReference>
<dbReference type="EMBL" id="VWXX01000056">
    <property type="protein sequence ID" value="KAA6182029.1"/>
    <property type="molecule type" value="Genomic_DNA"/>
</dbReference>
<proteinExistence type="inferred from homology"/>
<sequence>MDFTPYLEMMIRHKASDLFVTAGSKVRIKIQGRLQDVGDTLYTADLCRQAVCSLMTEAQIEAFDAERELDFAVSLQDRGRFRINAFYQRGTPGMVIRYLSNRILSCDELGLPEVLKSLVLHKRGIVLMVGSTGSGKSTTLAAMVDHRNRNSSGHILTIEDPVEYIHPHQGCVVNQREVGSDTLTYAAALKSALREAPDVILIGEIRTRETMEAAIELSGTGHLAISTLHANNAHQAMQRIINLFPQELHKTLFMDLSLNMRAIISQRLVRTVDNKRAAAIEILVNTPHVADLIREGRVDEIQDAMAGTEEGGMVTFDNALLALYRDGRITLEECLANADSAANLEARINFG</sequence>
<dbReference type="Gene3D" id="3.30.450.90">
    <property type="match status" value="1"/>
</dbReference>
<dbReference type="PANTHER" id="PTHR30486:SF12">
    <property type="entry name" value="TYPE IV PILUS ATPASE PILU"/>
    <property type="match status" value="1"/>
</dbReference>
<comment type="similarity">
    <text evidence="1">Belongs to the GSP E family.</text>
</comment>
<dbReference type="Proteomes" id="UP000322981">
    <property type="component" value="Unassembled WGS sequence"/>
</dbReference>
<dbReference type="GO" id="GO:0005524">
    <property type="term" value="F:ATP binding"/>
    <property type="evidence" value="ECO:0007669"/>
    <property type="project" value="InterPro"/>
</dbReference>
<evidence type="ECO:0000256" key="1">
    <source>
        <dbReference type="ARBA" id="ARBA00006611"/>
    </source>
</evidence>
<protein>
    <submittedName>
        <fullName evidence="3">PilT/PilU family type 4a pilus ATPase</fullName>
    </submittedName>
</protein>
<dbReference type="InterPro" id="IPR001482">
    <property type="entry name" value="T2SS/T4SS_dom"/>
</dbReference>
<dbReference type="CDD" id="cd01131">
    <property type="entry name" value="PilT"/>
    <property type="match status" value="1"/>
</dbReference>
<reference evidence="3 4" key="1">
    <citation type="submission" date="2019-09" db="EMBL/GenBank/DDBJ databases">
        <title>Whole-genome sequence of the purple sulfur bacterium Thiohalocapsa marina DSM 19078.</title>
        <authorList>
            <person name="Kyndt J.A."/>
            <person name="Meyer T.E."/>
        </authorList>
    </citation>
    <scope>NUCLEOTIDE SEQUENCE [LARGE SCALE GENOMIC DNA]</scope>
    <source>
        <strain evidence="3 4">DSM 19078</strain>
    </source>
</reference>
<dbReference type="PANTHER" id="PTHR30486">
    <property type="entry name" value="TWITCHING MOTILITY PROTEIN PILT"/>
    <property type="match status" value="1"/>
</dbReference>
<accession>A0A5M8FBL5</accession>
<dbReference type="Gene3D" id="3.40.50.300">
    <property type="entry name" value="P-loop containing nucleotide triphosphate hydrolases"/>
    <property type="match status" value="1"/>
</dbReference>
<dbReference type="OrthoDB" id="9804785at2"/>
<dbReference type="SUPFAM" id="SSF52540">
    <property type="entry name" value="P-loop containing nucleoside triphosphate hydrolases"/>
    <property type="match status" value="1"/>
</dbReference>
<evidence type="ECO:0000313" key="3">
    <source>
        <dbReference type="EMBL" id="KAA6182029.1"/>
    </source>
</evidence>
<evidence type="ECO:0000313" key="4">
    <source>
        <dbReference type="Proteomes" id="UP000322981"/>
    </source>
</evidence>
<comment type="caution">
    <text evidence="3">The sequence shown here is derived from an EMBL/GenBank/DDBJ whole genome shotgun (WGS) entry which is preliminary data.</text>
</comment>
<gene>
    <name evidence="3" type="ORF">F2Q65_18575</name>
</gene>
<dbReference type="InterPro" id="IPR050921">
    <property type="entry name" value="T4SS_GSP_E_ATPase"/>
</dbReference>
<keyword evidence="4" id="KW-1185">Reference proteome</keyword>
<dbReference type="AlphaFoldDB" id="A0A5M8FBL5"/>